<dbReference type="AlphaFoldDB" id="A0AA41DAU5"/>
<comment type="caution">
    <text evidence="2">The sequence shown here is derived from an EMBL/GenBank/DDBJ whole genome shotgun (WGS) entry which is preliminary data.</text>
</comment>
<evidence type="ECO:0008006" key="4">
    <source>
        <dbReference type="Google" id="ProtNLM"/>
    </source>
</evidence>
<feature type="chain" id="PRO_5041395661" description="Lipocalin-like domain-containing protein" evidence="1">
    <location>
        <begin position="25"/>
        <end position="133"/>
    </location>
</feature>
<dbReference type="EMBL" id="JACJMO010000005">
    <property type="protein sequence ID" value="MBM6857145.1"/>
    <property type="molecule type" value="Genomic_DNA"/>
</dbReference>
<evidence type="ECO:0000313" key="3">
    <source>
        <dbReference type="Proteomes" id="UP000698924"/>
    </source>
</evidence>
<sequence>MKTMKYLSMMLMMLALSVCMVSCGDDDPSEVSGNASITGRWESSEMRINYKEAVLRVEFSSNNKGSLSAIYTDGTDPDTYNFEYVLKKEVNGDTYLTIVWTGNFVLIYDENVEYKITITPSRLVWGGYTYIRK</sequence>
<gene>
    <name evidence="2" type="ORF">H6D15_05945</name>
</gene>
<proteinExistence type="predicted"/>
<evidence type="ECO:0000256" key="1">
    <source>
        <dbReference type="SAM" id="SignalP"/>
    </source>
</evidence>
<name>A0AA41DAU5_9BACT</name>
<keyword evidence="1" id="KW-0732">Signal</keyword>
<dbReference type="Proteomes" id="UP000698924">
    <property type="component" value="Unassembled WGS sequence"/>
</dbReference>
<feature type="signal peptide" evidence="1">
    <location>
        <begin position="1"/>
        <end position="24"/>
    </location>
</feature>
<organism evidence="2 3">
    <name type="scientific">Caecibacteroides pullorum</name>
    <dbReference type="NCBI Taxonomy" id="2725562"/>
    <lineage>
        <taxon>Bacteria</taxon>
        <taxon>Pseudomonadati</taxon>
        <taxon>Bacteroidota</taxon>
        <taxon>Bacteroidia</taxon>
        <taxon>Bacteroidales</taxon>
        <taxon>Bacteroidaceae</taxon>
        <taxon>Caecibacteroides</taxon>
    </lineage>
</organism>
<protein>
    <recommendedName>
        <fullName evidence="4">Lipocalin-like domain-containing protein</fullName>
    </recommendedName>
</protein>
<keyword evidence="3" id="KW-1185">Reference proteome</keyword>
<accession>A0AA41DAU5</accession>
<evidence type="ECO:0000313" key="2">
    <source>
        <dbReference type="EMBL" id="MBM6857145.1"/>
    </source>
</evidence>
<dbReference type="RefSeq" id="WP_021848306.1">
    <property type="nucleotide sequence ID" value="NZ_JAAZTS010000005.1"/>
</dbReference>
<reference evidence="2 3" key="1">
    <citation type="journal article" date="2021" name="Sci. Rep.">
        <title>The distribution of antibiotic resistance genes in chicken gut microbiota commensals.</title>
        <authorList>
            <person name="Juricova H."/>
            <person name="Matiasovicova J."/>
            <person name="Kubasova T."/>
            <person name="Cejkova D."/>
            <person name="Rychlik I."/>
        </authorList>
    </citation>
    <scope>NUCLEOTIDE SEQUENCE [LARGE SCALE GENOMIC DNA]</scope>
    <source>
        <strain evidence="2 3">An421</strain>
    </source>
</reference>